<dbReference type="CDD" id="cd00067">
    <property type="entry name" value="GAL4"/>
    <property type="match status" value="1"/>
</dbReference>
<dbReference type="OMA" id="ARTHTAC"/>
<feature type="compositionally biased region" description="Low complexity" evidence="8">
    <location>
        <begin position="641"/>
        <end position="654"/>
    </location>
</feature>
<dbReference type="SMART" id="SM00355">
    <property type="entry name" value="ZnF_C2H2"/>
    <property type="match status" value="2"/>
</dbReference>
<evidence type="ECO:0000256" key="6">
    <source>
        <dbReference type="ARBA" id="ARBA00023242"/>
    </source>
</evidence>
<dbReference type="InterPro" id="IPR013087">
    <property type="entry name" value="Znf_C2H2_type"/>
</dbReference>
<dbReference type="CDD" id="cd12148">
    <property type="entry name" value="fungal_TF_MHR"/>
    <property type="match status" value="1"/>
</dbReference>
<dbReference type="PROSITE" id="PS00028">
    <property type="entry name" value="ZINC_FINGER_C2H2_1"/>
    <property type="match status" value="2"/>
</dbReference>
<reference evidence="11" key="1">
    <citation type="journal article" date="2014" name="Genome Announc.">
        <title>Complete sequencing and chromosome-scale genome assembly of the industrial progenitor strain P2niaD18 from the penicillin producer Penicillium chrysogenum.</title>
        <authorList>
            <person name="Specht T."/>
            <person name="Dahlmann T.A."/>
            <person name="Zadra I."/>
            <person name="Kurnsteiner H."/>
            <person name="Kuck U."/>
        </authorList>
    </citation>
    <scope>NUCLEOTIDE SEQUENCE [LARGE SCALE GENOMIC DNA]</scope>
    <source>
        <strain evidence="11">P2niaD18</strain>
    </source>
</reference>
<evidence type="ECO:0000256" key="8">
    <source>
        <dbReference type="SAM" id="MobiDB-lite"/>
    </source>
</evidence>
<dbReference type="AlphaFoldDB" id="A0A161XT98"/>
<dbReference type="PROSITE" id="PS50048">
    <property type="entry name" value="ZN2_CY6_FUNGAL_2"/>
    <property type="match status" value="1"/>
</dbReference>
<dbReference type="Pfam" id="PF04082">
    <property type="entry name" value="Fungal_trans"/>
    <property type="match status" value="1"/>
</dbReference>
<dbReference type="GO" id="GO:0003677">
    <property type="term" value="F:DNA binding"/>
    <property type="evidence" value="ECO:0007669"/>
    <property type="project" value="UniProtKB-KW"/>
</dbReference>
<dbReference type="PROSITE" id="PS50157">
    <property type="entry name" value="ZINC_FINGER_C2H2_2"/>
    <property type="match status" value="2"/>
</dbReference>
<feature type="region of interest" description="Disordered" evidence="8">
    <location>
        <begin position="632"/>
        <end position="654"/>
    </location>
</feature>
<evidence type="ECO:0000256" key="2">
    <source>
        <dbReference type="ARBA" id="ARBA00022833"/>
    </source>
</evidence>
<dbReference type="EMBL" id="CM002800">
    <property type="protein sequence ID" value="KZN85632.1"/>
    <property type="molecule type" value="Genomic_DNA"/>
</dbReference>
<keyword evidence="6" id="KW-0539">Nucleus</keyword>
<gene>
    <name evidence="11" type="ORF">EN45_098220</name>
</gene>
<dbReference type="InterPro" id="IPR001138">
    <property type="entry name" value="Zn2Cys6_DnaBD"/>
</dbReference>
<keyword evidence="5" id="KW-0804">Transcription</keyword>
<proteinExistence type="predicted"/>
<keyword evidence="2" id="KW-0862">Zinc</keyword>
<dbReference type="InterPro" id="IPR036236">
    <property type="entry name" value="Znf_C2H2_sf"/>
</dbReference>
<dbReference type="SUPFAM" id="SSF57667">
    <property type="entry name" value="beta-beta-alpha zinc fingers"/>
    <property type="match status" value="1"/>
</dbReference>
<keyword evidence="7" id="KW-0863">Zinc-finger</keyword>
<evidence type="ECO:0000256" key="1">
    <source>
        <dbReference type="ARBA" id="ARBA00022723"/>
    </source>
</evidence>
<evidence type="ECO:0000259" key="10">
    <source>
        <dbReference type="PROSITE" id="PS50157"/>
    </source>
</evidence>
<dbReference type="PROSITE" id="PS00463">
    <property type="entry name" value="ZN2_CY6_FUNGAL_1"/>
    <property type="match status" value="1"/>
</dbReference>
<organism evidence="11">
    <name type="scientific">Penicillium chrysogenum</name>
    <name type="common">Penicillium notatum</name>
    <dbReference type="NCBI Taxonomy" id="5076"/>
    <lineage>
        <taxon>Eukaryota</taxon>
        <taxon>Fungi</taxon>
        <taxon>Dikarya</taxon>
        <taxon>Ascomycota</taxon>
        <taxon>Pezizomycotina</taxon>
        <taxon>Eurotiomycetes</taxon>
        <taxon>Eurotiomycetidae</taxon>
        <taxon>Eurotiales</taxon>
        <taxon>Aspergillaceae</taxon>
        <taxon>Penicillium</taxon>
        <taxon>Penicillium chrysogenum species complex</taxon>
    </lineage>
</organism>
<dbReference type="GO" id="GO:0000981">
    <property type="term" value="F:DNA-binding transcription factor activity, RNA polymerase II-specific"/>
    <property type="evidence" value="ECO:0007669"/>
    <property type="project" value="InterPro"/>
</dbReference>
<name>A0A161XT98_PENCH</name>
<dbReference type="GO" id="GO:0006351">
    <property type="term" value="P:DNA-templated transcription"/>
    <property type="evidence" value="ECO:0007669"/>
    <property type="project" value="InterPro"/>
</dbReference>
<evidence type="ECO:0000256" key="5">
    <source>
        <dbReference type="ARBA" id="ARBA00023163"/>
    </source>
</evidence>
<keyword evidence="4" id="KW-0238">DNA-binding</keyword>
<feature type="region of interest" description="Disordered" evidence="8">
    <location>
        <begin position="127"/>
        <end position="186"/>
    </location>
</feature>
<dbReference type="Gene3D" id="4.10.240.10">
    <property type="entry name" value="Zn(2)-C6 fungal-type DNA-binding domain"/>
    <property type="match status" value="1"/>
</dbReference>
<dbReference type="Gene3D" id="3.30.160.60">
    <property type="entry name" value="Classic Zinc Finger"/>
    <property type="match status" value="1"/>
</dbReference>
<accession>A0A161XT98</accession>
<evidence type="ECO:0000313" key="11">
    <source>
        <dbReference type="EMBL" id="KZN85632.1"/>
    </source>
</evidence>
<feature type="domain" description="Zn(2)-C6 fungal-type" evidence="9">
    <location>
        <begin position="80"/>
        <end position="109"/>
    </location>
</feature>
<dbReference type="PANTHER" id="PTHR47660:SF7">
    <property type="entry name" value="TRANSCRIPTION FACTOR WITH C2H2 AND ZN(2)-CYS(6) DNA BINDING DOMAIN (EUROFUNG)"/>
    <property type="match status" value="1"/>
</dbReference>
<evidence type="ECO:0000256" key="7">
    <source>
        <dbReference type="PROSITE-ProRule" id="PRU00042"/>
    </source>
</evidence>
<dbReference type="GO" id="GO:0008270">
    <property type="term" value="F:zinc ion binding"/>
    <property type="evidence" value="ECO:0007669"/>
    <property type="project" value="UniProtKB-KW"/>
</dbReference>
<feature type="compositionally biased region" description="Basic and acidic residues" evidence="8">
    <location>
        <begin position="128"/>
        <end position="149"/>
    </location>
</feature>
<keyword evidence="3" id="KW-0805">Transcription regulation</keyword>
<sequence length="866" mass="96906">MYVCRLCNKNYQSRGSLTRHVRNHSVDSSQHVCPTCGVAFSRRDLLRRHVQIHRPEDPPVSPSTGVKLHNSAPRRRCHTACQPCRMARIKCTGEQPCTQCISSQAECWFEARAHRVSRIVEVDPTQDQARDLNLEDSRVEDGASPKTNREPAMPPVSDMLQSPVSNSNSPNISFLPSDHSMSQQDQASEMSQMPEIDFSWAGTFPCNTASWPWLHESLFLQGNPMLNWPDSFGASPLNQMDEAAVGLTLVPDESAQPTVSDIALPTEPISFDTPATPSNRIDIRVSEHGKEYETSQPELPDSLDLKAEKAWQESIVHELVTYASGQNITPGSQMARSLYWQSISIRIAEAFNFGSWRSGEPKLSLFRMMEMYRENFSPLWPLLSGKDFDPDHLNPMLFLTVVSIGCMYGCDRECKFGNMLHEEIRRHLAGSLIGLEDGEGDILWLGQARLLTQVAALYFGQRRAFSYAQHLGAIIAAQARRMGLFSTCGSIISADSSLEQQVAAWHNSESRKRLAFGILRADVFTSVLLNTRPLLSAEEVCLDFPTNDEIWEGLDEAPADELVARLKAEAPKTLALPFCDLVRVATDRGETILSMNARGYELLIFGLQDQVWRFSHDRSLFTRLIGKSDGALTQNQSTPESISGSFSIPSSSQSDQLGLTYRQMHDLRDDRIRITQTLQRWEQSFTATRTTQTFAKDRSSVMSSMLLLHISHLRLSAPLADLHTAVYNLIDKSSLDQTKLQALYQWTSSPEAIQAVNHICQIWLLLHNESHRDGSEKAKYNLLAFSGLHHAAVVIWVIAGANSEQTDDAPELPGSYNMAPIPIRRSHNQLLLKTVIGLYQRLIPRGWSSFAAAAEYMAAHPFPTCP</sequence>
<evidence type="ECO:0000256" key="4">
    <source>
        <dbReference type="ARBA" id="ARBA00023125"/>
    </source>
</evidence>
<dbReference type="PANTHER" id="PTHR47660">
    <property type="entry name" value="TRANSCRIPTION FACTOR WITH C2H2 AND ZN(2)-CYS(6) DNA BINDING DOMAIN (EUROFUNG)-RELATED-RELATED"/>
    <property type="match status" value="1"/>
</dbReference>
<dbReference type="Proteomes" id="UP000076449">
    <property type="component" value="Chromosome III"/>
</dbReference>
<feature type="domain" description="C2H2-type" evidence="10">
    <location>
        <begin position="31"/>
        <end position="58"/>
    </location>
</feature>
<dbReference type="Pfam" id="PF00096">
    <property type="entry name" value="zf-C2H2"/>
    <property type="match status" value="2"/>
</dbReference>
<dbReference type="SMART" id="SM00066">
    <property type="entry name" value="GAL4"/>
    <property type="match status" value="1"/>
</dbReference>
<feature type="compositionally biased region" description="Low complexity" evidence="8">
    <location>
        <begin position="162"/>
        <end position="173"/>
    </location>
</feature>
<protein>
    <submittedName>
        <fullName evidence="11">Zinc finger protein</fullName>
    </submittedName>
</protein>
<keyword evidence="1" id="KW-0479">Metal-binding</keyword>
<dbReference type="Pfam" id="PF00172">
    <property type="entry name" value="Zn_clus"/>
    <property type="match status" value="1"/>
</dbReference>
<dbReference type="InterPro" id="IPR036864">
    <property type="entry name" value="Zn2-C6_fun-type_DNA-bd_sf"/>
</dbReference>
<evidence type="ECO:0000256" key="3">
    <source>
        <dbReference type="ARBA" id="ARBA00023015"/>
    </source>
</evidence>
<dbReference type="PhylomeDB" id="A0A161XT98"/>
<dbReference type="SUPFAM" id="SSF57701">
    <property type="entry name" value="Zn2/Cys6 DNA-binding domain"/>
    <property type="match status" value="1"/>
</dbReference>
<feature type="domain" description="C2H2-type" evidence="10">
    <location>
        <begin position="2"/>
        <end position="29"/>
    </location>
</feature>
<evidence type="ECO:0000259" key="9">
    <source>
        <dbReference type="PROSITE" id="PS50048"/>
    </source>
</evidence>
<dbReference type="InterPro" id="IPR007219">
    <property type="entry name" value="XnlR_reg_dom"/>
</dbReference>